<dbReference type="PANTHER" id="PTHR43037">
    <property type="entry name" value="UNNAMED PRODUCT-RELATED"/>
    <property type="match status" value="1"/>
</dbReference>
<dbReference type="Proteomes" id="UP000315995">
    <property type="component" value="Chromosome"/>
</dbReference>
<evidence type="ECO:0000313" key="6">
    <source>
        <dbReference type="Proteomes" id="UP000315995"/>
    </source>
</evidence>
<keyword evidence="1 4" id="KW-0732">Signal</keyword>
<gene>
    <name evidence="5" type="ORF">FIV42_11740</name>
</gene>
<evidence type="ECO:0000256" key="1">
    <source>
        <dbReference type="ARBA" id="ARBA00022729"/>
    </source>
</evidence>
<dbReference type="Pfam" id="PF10503">
    <property type="entry name" value="Esterase_PHB"/>
    <property type="match status" value="1"/>
</dbReference>
<dbReference type="Gene3D" id="3.40.50.1820">
    <property type="entry name" value="alpha/beta hydrolase"/>
    <property type="match status" value="1"/>
</dbReference>
<dbReference type="GO" id="GO:0016787">
    <property type="term" value="F:hydrolase activity"/>
    <property type="evidence" value="ECO:0007669"/>
    <property type="project" value="UniProtKB-KW"/>
</dbReference>
<feature type="signal peptide" evidence="4">
    <location>
        <begin position="1"/>
        <end position="20"/>
    </location>
</feature>
<dbReference type="RefSeq" id="WP_141197870.1">
    <property type="nucleotide sequence ID" value="NZ_CP041186.1"/>
</dbReference>
<accession>A0A5B8Y5W9</accession>
<dbReference type="PANTHER" id="PTHR43037:SF5">
    <property type="entry name" value="FERULOYL ESTERASE"/>
    <property type="match status" value="1"/>
</dbReference>
<dbReference type="GO" id="GO:0005576">
    <property type="term" value="C:extracellular region"/>
    <property type="evidence" value="ECO:0007669"/>
    <property type="project" value="InterPro"/>
</dbReference>
<keyword evidence="2" id="KW-0378">Hydrolase</keyword>
<dbReference type="SUPFAM" id="SSF53474">
    <property type="entry name" value="alpha/beta-Hydrolases"/>
    <property type="match status" value="1"/>
</dbReference>
<proteinExistence type="predicted"/>
<dbReference type="PROSITE" id="PS51257">
    <property type="entry name" value="PROKAR_LIPOPROTEIN"/>
    <property type="match status" value="1"/>
</dbReference>
<name>A0A4Y6PTN4_PERCE</name>
<evidence type="ECO:0000313" key="5">
    <source>
        <dbReference type="EMBL" id="QDG51387.1"/>
    </source>
</evidence>
<protein>
    <recommendedName>
        <fullName evidence="7">Polyhydroxybutyrate depolymerase</fullName>
    </recommendedName>
</protein>
<organism evidence="5 6">
    <name type="scientific">Persicimonas caeni</name>
    <dbReference type="NCBI Taxonomy" id="2292766"/>
    <lineage>
        <taxon>Bacteria</taxon>
        <taxon>Deltaproteobacteria</taxon>
        <taxon>Bradymonadales</taxon>
        <taxon>Bradymonadaceae</taxon>
        <taxon>Persicimonas</taxon>
    </lineage>
</organism>
<dbReference type="EMBL" id="CP041186">
    <property type="protein sequence ID" value="QDG51387.1"/>
    <property type="molecule type" value="Genomic_DNA"/>
</dbReference>
<reference evidence="5 6" key="1">
    <citation type="submission" date="2019-06" db="EMBL/GenBank/DDBJ databases">
        <title>Persicimonas caeni gen. nov., sp. nov., a predatory bacterium isolated from solar saltern.</title>
        <authorList>
            <person name="Wang S."/>
        </authorList>
    </citation>
    <scope>NUCLEOTIDE SEQUENCE [LARGE SCALE GENOMIC DNA]</scope>
    <source>
        <strain evidence="5 6">YN101</strain>
    </source>
</reference>
<dbReference type="InterPro" id="IPR050955">
    <property type="entry name" value="Plant_Biomass_Hydrol_Est"/>
</dbReference>
<dbReference type="InterPro" id="IPR029058">
    <property type="entry name" value="AB_hydrolase_fold"/>
</dbReference>
<sequence length="332" mass="35093">MAAMKYAITLVILAAGLTLATGCGSDADSTQQNTGDAGQSDTTQTDTNQPDTNQQDAGGDAALAPPWDASAPLGGDRPARVILPNAYDRTQSWPLVVLLHGYTATGPLQDAYFGLSRRGDERGFITVLPNGTQDGAGNRFWNATDACCNFGGSSVDDVQYLSDLLAEAKERLAVDADRVYFMGHSNGGFMSYRMACELGSEIAAIASLAGSAFDDAQDCAENGQVGVLQIHGDADETVLYDGGQFAGNAYPGAREVAERWAARNGCDAQAQTGEAADLDKDVDGAESDIEQWGGCEADRRVELWSIRGGGHIPSLSDDFTDRVLDFLFAHSR</sequence>
<feature type="region of interest" description="Disordered" evidence="3">
    <location>
        <begin position="25"/>
        <end position="75"/>
    </location>
</feature>
<feature type="compositionally biased region" description="Low complexity" evidence="3">
    <location>
        <begin position="41"/>
        <end position="56"/>
    </location>
</feature>
<dbReference type="OrthoDB" id="9767239at2"/>
<evidence type="ECO:0000256" key="4">
    <source>
        <dbReference type="SAM" id="SignalP"/>
    </source>
</evidence>
<feature type="compositionally biased region" description="Polar residues" evidence="3">
    <location>
        <begin position="27"/>
        <end position="40"/>
    </location>
</feature>
<feature type="chain" id="PRO_5030106419" description="Polyhydroxybutyrate depolymerase" evidence="4">
    <location>
        <begin position="21"/>
        <end position="332"/>
    </location>
</feature>
<evidence type="ECO:0000256" key="3">
    <source>
        <dbReference type="SAM" id="MobiDB-lite"/>
    </source>
</evidence>
<dbReference type="InterPro" id="IPR010126">
    <property type="entry name" value="Esterase_phb"/>
</dbReference>
<accession>A0A4Y6PTN4</accession>
<evidence type="ECO:0008006" key="7">
    <source>
        <dbReference type="Google" id="ProtNLM"/>
    </source>
</evidence>
<keyword evidence="6" id="KW-1185">Reference proteome</keyword>
<evidence type="ECO:0000256" key="2">
    <source>
        <dbReference type="ARBA" id="ARBA00022801"/>
    </source>
</evidence>
<dbReference type="AlphaFoldDB" id="A0A4Y6PTN4"/>